<dbReference type="GeneID" id="36286378"/>
<feature type="transmembrane region" description="Helical" evidence="1">
    <location>
        <begin position="183"/>
        <end position="205"/>
    </location>
</feature>
<keyword evidence="1" id="KW-1133">Transmembrane helix</keyword>
<feature type="transmembrane region" description="Helical" evidence="1">
    <location>
        <begin position="45"/>
        <end position="66"/>
    </location>
</feature>
<name>A0A177AFN1_9PEZI</name>
<evidence type="ECO:0000256" key="1">
    <source>
        <dbReference type="SAM" id="Phobius"/>
    </source>
</evidence>
<dbReference type="InterPro" id="IPR029058">
    <property type="entry name" value="AB_hydrolase_fold"/>
</dbReference>
<accession>A0A177AFN1</accession>
<dbReference type="Gene3D" id="3.40.50.1820">
    <property type="entry name" value="alpha/beta hydrolase"/>
    <property type="match status" value="1"/>
</dbReference>
<reference evidence="2" key="1">
    <citation type="submission" date="2016-03" db="EMBL/GenBank/DDBJ databases">
        <title>Updated assembly of Pseudogymnoascus destructans, the fungus causing white-nose syndrome of bats.</title>
        <authorList>
            <person name="Palmer J.M."/>
            <person name="Drees K.P."/>
            <person name="Foster J.T."/>
            <person name="Lindner D.L."/>
        </authorList>
    </citation>
    <scope>NUCLEOTIDE SEQUENCE [LARGE SCALE GENOMIC DNA]</scope>
    <source>
        <strain evidence="2">20631-21</strain>
    </source>
</reference>
<dbReference type="PANTHER" id="PTHR37471:SF1">
    <property type="entry name" value="AB HYDROLASE-1 DOMAIN-CONTAINING PROTEIN"/>
    <property type="match status" value="1"/>
</dbReference>
<dbReference type="Proteomes" id="UP000077154">
    <property type="component" value="Unassembled WGS sequence"/>
</dbReference>
<dbReference type="eggNOG" id="ENOG502QW6Q">
    <property type="taxonomic scope" value="Eukaryota"/>
</dbReference>
<dbReference type="PANTHER" id="PTHR37471">
    <property type="entry name" value="UNNAMED PRODUCT"/>
    <property type="match status" value="1"/>
</dbReference>
<dbReference type="OrthoDB" id="6431331at2759"/>
<keyword evidence="1" id="KW-0472">Membrane</keyword>
<dbReference type="VEuPathDB" id="FungiDB:GMDG_04380"/>
<keyword evidence="1" id="KW-0812">Transmembrane</keyword>
<dbReference type="SUPFAM" id="SSF53474">
    <property type="entry name" value="alpha/beta-Hydrolases"/>
    <property type="match status" value="1"/>
</dbReference>
<protein>
    <recommendedName>
        <fullName evidence="3">AB hydrolase-1 domain-containing protein</fullName>
    </recommendedName>
</protein>
<proteinExistence type="predicted"/>
<organism evidence="2">
    <name type="scientific">Pseudogymnoascus destructans</name>
    <dbReference type="NCBI Taxonomy" id="655981"/>
    <lineage>
        <taxon>Eukaryota</taxon>
        <taxon>Fungi</taxon>
        <taxon>Dikarya</taxon>
        <taxon>Ascomycota</taxon>
        <taxon>Pezizomycotina</taxon>
        <taxon>Leotiomycetes</taxon>
        <taxon>Thelebolales</taxon>
        <taxon>Thelebolaceae</taxon>
        <taxon>Pseudogymnoascus</taxon>
    </lineage>
</organism>
<evidence type="ECO:0000313" key="2">
    <source>
        <dbReference type="EMBL" id="OAF60640.1"/>
    </source>
</evidence>
<feature type="transmembrane region" description="Helical" evidence="1">
    <location>
        <begin position="12"/>
        <end position="39"/>
    </location>
</feature>
<dbReference type="RefSeq" id="XP_024325921.1">
    <property type="nucleotide sequence ID" value="XM_024466949.1"/>
</dbReference>
<gene>
    <name evidence="2" type="ORF">VC83_03301</name>
</gene>
<evidence type="ECO:0008006" key="3">
    <source>
        <dbReference type="Google" id="ProtNLM"/>
    </source>
</evidence>
<dbReference type="AlphaFoldDB" id="A0A177AFN1"/>
<dbReference type="VEuPathDB" id="FungiDB:GMDG_08713"/>
<sequence length="532" mass="60066">MINDTRLEYIFIRTCIVFLHYLTPVSIIYTVFLIASYIFGIPRPHIPLAINVIAVAESLFYLVVFLPYSAYLQRAAVHPPIPSRTERKALFEKCYKFIPDPDTYLDRWFLGAPQEEIKHENVKEFIQWAFFNRGGEAGDDEEELDEYVAAYETLVGRKFEPGRGKAESLRLTLDPIDMLHRSLAWYMCVGFVDLLTYINLLRAGFHFHRTCLSRFFTVFPFRPQAVLTTKRSPAKYTTYWHRPHTSTTHLPVLFIHGIGIGLYPYVPFLSDINSAKDLPSGDGSGGQIGLIALEIHPVSFRLTHAPLLPAVLCAEIASILNQHGYSRVVLATHSYGSVIATHLLAHAETAPMIADIVLIDPVTILLHLPDVAYNFTRRQPQSASQHQLWYFASMDMGVAHSLARHFFWSENVLWKEAVEGRDVTVSLAGRDLIVNTESVGRYLAEGTEDVDNERAVEIMPDVSEEGGLLVQEGWKHRPWRGKGIDILWFDNLDHAQVFDTPATRRPVLEAIRAYSANGDNALGTATAVDEGE</sequence>
<dbReference type="EMBL" id="KV441391">
    <property type="protein sequence ID" value="OAF60640.1"/>
    <property type="molecule type" value="Genomic_DNA"/>
</dbReference>